<evidence type="ECO:0000313" key="2">
    <source>
        <dbReference type="Proteomes" id="UP000245624"/>
    </source>
</evidence>
<proteinExistence type="predicted"/>
<organism evidence="1 2">
    <name type="scientific">Gracilibacillus dipsosauri</name>
    <dbReference type="NCBI Taxonomy" id="178340"/>
    <lineage>
        <taxon>Bacteria</taxon>
        <taxon>Bacillati</taxon>
        <taxon>Bacillota</taxon>
        <taxon>Bacilli</taxon>
        <taxon>Bacillales</taxon>
        <taxon>Bacillaceae</taxon>
        <taxon>Gracilibacillus</taxon>
    </lineage>
</organism>
<reference evidence="1 2" key="1">
    <citation type="submission" date="2018-05" db="EMBL/GenBank/DDBJ databases">
        <title>Genomic analysis of Gracilibacillus dipsosauri DD1 reveals novel features of a salt-tolerant amylase.</title>
        <authorList>
            <person name="Deutch C.E."/>
            <person name="Yang S."/>
        </authorList>
    </citation>
    <scope>NUCLEOTIDE SEQUENCE [LARGE SCALE GENOMIC DNA]</scope>
    <source>
        <strain evidence="1 2">DD1</strain>
    </source>
</reference>
<dbReference type="EMBL" id="QGTD01000004">
    <property type="protein sequence ID" value="PWU69954.1"/>
    <property type="molecule type" value="Genomic_DNA"/>
</dbReference>
<name>A0A317L3X6_9BACI</name>
<accession>A0A317L3X6</accession>
<dbReference type="OrthoDB" id="423960at2"/>
<sequence>MSRNQNNIVTLTQHEQPFESRITDSLPDARKTGKYLAKFIQEQMVEGIDYGKVTGYSRPTLLKPGAEKICQHLKLTIQYEVNHRFEDWEQGIFHYEVRVTLTAINSTQKIAEGIGSSNTKEEQYNEQSPYTIVNTVLKMAKKRALVDAVLNVSATSGIFTQDIEDMPKSTELKGGDGTITKRQLKKIHELVNGQRMNPDTAREMMRLMFGVDHSTKLSKTQASSFIQDLLLLSESRR</sequence>
<comment type="caution">
    <text evidence="1">The sequence shown here is derived from an EMBL/GenBank/DDBJ whole genome shotgun (WGS) entry which is preliminary data.</text>
</comment>
<protein>
    <submittedName>
        <fullName evidence="1">Uncharacterized protein</fullName>
    </submittedName>
</protein>
<dbReference type="Proteomes" id="UP000245624">
    <property type="component" value="Unassembled WGS sequence"/>
</dbReference>
<dbReference type="AlphaFoldDB" id="A0A317L3X6"/>
<dbReference type="RefSeq" id="WP_109983333.1">
    <property type="nucleotide sequence ID" value="NZ_QGTD01000004.1"/>
</dbReference>
<evidence type="ECO:0000313" key="1">
    <source>
        <dbReference type="EMBL" id="PWU69954.1"/>
    </source>
</evidence>
<gene>
    <name evidence="1" type="ORF">DLJ74_03245</name>
</gene>
<keyword evidence="2" id="KW-1185">Reference proteome</keyword>